<keyword evidence="2" id="KW-1185">Reference proteome</keyword>
<accession>A0A9Q0JXX3</accession>
<dbReference type="AlphaFoldDB" id="A0A9Q0JXX3"/>
<evidence type="ECO:0000313" key="2">
    <source>
        <dbReference type="Proteomes" id="UP001141806"/>
    </source>
</evidence>
<evidence type="ECO:0000313" key="1">
    <source>
        <dbReference type="EMBL" id="KAJ4954635.1"/>
    </source>
</evidence>
<dbReference type="EMBL" id="JAMYWD010000011">
    <property type="protein sequence ID" value="KAJ4954635.1"/>
    <property type="molecule type" value="Genomic_DNA"/>
</dbReference>
<name>A0A9Q0JXX3_9MAGN</name>
<dbReference type="Proteomes" id="UP001141806">
    <property type="component" value="Unassembled WGS sequence"/>
</dbReference>
<comment type="caution">
    <text evidence="1">The sequence shown here is derived from an EMBL/GenBank/DDBJ whole genome shotgun (WGS) entry which is preliminary data.</text>
</comment>
<sequence>MISLRLLNLKLLFPCPWASFLFWHIWLARNDSHFPKKDWTSCEVINHATTAFNEYATIHFKLRPQADLSSTSFDPDYDSSHRLLGYISLYSEASLPIDSFNGGIGFPSIDDGGRLHKAVPCSWMFQEAIDGEAIALQ</sequence>
<organism evidence="1 2">
    <name type="scientific">Protea cynaroides</name>
    <dbReference type="NCBI Taxonomy" id="273540"/>
    <lineage>
        <taxon>Eukaryota</taxon>
        <taxon>Viridiplantae</taxon>
        <taxon>Streptophyta</taxon>
        <taxon>Embryophyta</taxon>
        <taxon>Tracheophyta</taxon>
        <taxon>Spermatophyta</taxon>
        <taxon>Magnoliopsida</taxon>
        <taxon>Proteales</taxon>
        <taxon>Proteaceae</taxon>
        <taxon>Protea</taxon>
    </lineage>
</organism>
<reference evidence="1" key="1">
    <citation type="journal article" date="2023" name="Plant J.">
        <title>The genome of the king protea, Protea cynaroides.</title>
        <authorList>
            <person name="Chang J."/>
            <person name="Duong T.A."/>
            <person name="Schoeman C."/>
            <person name="Ma X."/>
            <person name="Roodt D."/>
            <person name="Barker N."/>
            <person name="Li Z."/>
            <person name="Van de Peer Y."/>
            <person name="Mizrachi E."/>
        </authorList>
    </citation>
    <scope>NUCLEOTIDE SEQUENCE</scope>
    <source>
        <tissue evidence="1">Young leaves</tissue>
    </source>
</reference>
<gene>
    <name evidence="1" type="ORF">NE237_011418</name>
</gene>
<proteinExistence type="predicted"/>
<protein>
    <submittedName>
        <fullName evidence="1">Uncharacterized protein</fullName>
    </submittedName>
</protein>